<gene>
    <name evidence="2" type="ORF">HPBE_LOCUS4826</name>
</gene>
<proteinExistence type="predicted"/>
<feature type="compositionally biased region" description="Polar residues" evidence="1">
    <location>
        <begin position="63"/>
        <end position="98"/>
    </location>
</feature>
<evidence type="ECO:0000313" key="3">
    <source>
        <dbReference type="Proteomes" id="UP000050761"/>
    </source>
</evidence>
<dbReference type="EMBL" id="UZAH01025369">
    <property type="protein sequence ID" value="VDO62478.1"/>
    <property type="molecule type" value="Genomic_DNA"/>
</dbReference>
<evidence type="ECO:0000313" key="2">
    <source>
        <dbReference type="EMBL" id="VDO62478.1"/>
    </source>
</evidence>
<feature type="region of interest" description="Disordered" evidence="1">
    <location>
        <begin position="43"/>
        <end position="98"/>
    </location>
</feature>
<sequence length="98" mass="11137">MMGIFSENLHEPSPPRVCRRDHPTGMQNRTVAAGRMRQRRDLIVSSGQQQPDRAASFLPVADTGQQRPRQRTTVGRTDPITPNTRRVSATFATQRRRI</sequence>
<keyword evidence="3" id="KW-1185">Reference proteome</keyword>
<protein>
    <submittedName>
        <fullName evidence="2 4">Uncharacterized protein</fullName>
    </submittedName>
</protein>
<dbReference type="AlphaFoldDB" id="A0A183FEK7"/>
<accession>A0A183FEK7</accession>
<reference evidence="2 3" key="1">
    <citation type="submission" date="2018-11" db="EMBL/GenBank/DDBJ databases">
        <authorList>
            <consortium name="Pathogen Informatics"/>
        </authorList>
    </citation>
    <scope>NUCLEOTIDE SEQUENCE [LARGE SCALE GENOMIC DNA]</scope>
</reference>
<evidence type="ECO:0000313" key="4">
    <source>
        <dbReference type="WBParaSite" id="HPBE_0000482501-mRNA-1"/>
    </source>
</evidence>
<dbReference type="Proteomes" id="UP000050761">
    <property type="component" value="Unassembled WGS sequence"/>
</dbReference>
<accession>A0A3P8ADE5</accession>
<reference evidence="4" key="2">
    <citation type="submission" date="2019-09" db="UniProtKB">
        <authorList>
            <consortium name="WormBaseParasite"/>
        </authorList>
    </citation>
    <scope>IDENTIFICATION</scope>
</reference>
<organism evidence="3 4">
    <name type="scientific">Heligmosomoides polygyrus</name>
    <name type="common">Parasitic roundworm</name>
    <dbReference type="NCBI Taxonomy" id="6339"/>
    <lineage>
        <taxon>Eukaryota</taxon>
        <taxon>Metazoa</taxon>
        <taxon>Ecdysozoa</taxon>
        <taxon>Nematoda</taxon>
        <taxon>Chromadorea</taxon>
        <taxon>Rhabditida</taxon>
        <taxon>Rhabditina</taxon>
        <taxon>Rhabditomorpha</taxon>
        <taxon>Strongyloidea</taxon>
        <taxon>Heligmosomidae</taxon>
        <taxon>Heligmosomoides</taxon>
    </lineage>
</organism>
<name>A0A183FEK7_HELPZ</name>
<evidence type="ECO:0000256" key="1">
    <source>
        <dbReference type="SAM" id="MobiDB-lite"/>
    </source>
</evidence>
<dbReference type="WBParaSite" id="HPBE_0000482501-mRNA-1">
    <property type="protein sequence ID" value="HPBE_0000482501-mRNA-1"/>
    <property type="gene ID" value="HPBE_0000482501"/>
</dbReference>
<feature type="region of interest" description="Disordered" evidence="1">
    <location>
        <begin position="1"/>
        <end position="26"/>
    </location>
</feature>